<gene>
    <name evidence="2" type="ORF">AJ79_02970</name>
</gene>
<dbReference type="OrthoDB" id="506431at2759"/>
<reference evidence="2 3" key="1">
    <citation type="submission" date="2017-10" db="EMBL/GenBank/DDBJ databases">
        <title>Comparative genomics in systemic dimorphic fungi from Ajellomycetaceae.</title>
        <authorList>
            <person name="Munoz J.F."/>
            <person name="Mcewen J.G."/>
            <person name="Clay O.K."/>
            <person name="Cuomo C.A."/>
        </authorList>
    </citation>
    <scope>NUCLEOTIDE SEQUENCE [LARGE SCALE GENOMIC DNA]</scope>
    <source>
        <strain evidence="2 3">UAMH5409</strain>
    </source>
</reference>
<dbReference type="InterPro" id="IPR052061">
    <property type="entry name" value="PTE-AB_protein"/>
</dbReference>
<evidence type="ECO:0000313" key="2">
    <source>
        <dbReference type="EMBL" id="PGH14635.1"/>
    </source>
</evidence>
<dbReference type="PANTHER" id="PTHR47260:SF1">
    <property type="entry name" value="UPF0644 PROTEIN PB2B4.06"/>
    <property type="match status" value="1"/>
</dbReference>
<evidence type="ECO:0000259" key="1">
    <source>
        <dbReference type="Pfam" id="PF03061"/>
    </source>
</evidence>
<dbReference type="AlphaFoldDB" id="A0A2B7Y0B9"/>
<dbReference type="Pfam" id="PF03061">
    <property type="entry name" value="4HBT"/>
    <property type="match status" value="1"/>
</dbReference>
<organism evidence="2 3">
    <name type="scientific">Helicocarpus griseus UAMH5409</name>
    <dbReference type="NCBI Taxonomy" id="1447875"/>
    <lineage>
        <taxon>Eukaryota</taxon>
        <taxon>Fungi</taxon>
        <taxon>Dikarya</taxon>
        <taxon>Ascomycota</taxon>
        <taxon>Pezizomycotina</taxon>
        <taxon>Eurotiomycetes</taxon>
        <taxon>Eurotiomycetidae</taxon>
        <taxon>Onygenales</taxon>
        <taxon>Ajellomycetaceae</taxon>
        <taxon>Helicocarpus</taxon>
    </lineage>
</organism>
<dbReference type="SUPFAM" id="SSF54637">
    <property type="entry name" value="Thioesterase/thiol ester dehydrase-isomerase"/>
    <property type="match status" value="1"/>
</dbReference>
<proteinExistence type="predicted"/>
<dbReference type="EMBL" id="PDNB01000033">
    <property type="protein sequence ID" value="PGH14635.1"/>
    <property type="molecule type" value="Genomic_DNA"/>
</dbReference>
<dbReference type="InterPro" id="IPR006683">
    <property type="entry name" value="Thioestr_dom"/>
</dbReference>
<comment type="caution">
    <text evidence="2">The sequence shown here is derived from an EMBL/GenBank/DDBJ whole genome shotgun (WGS) entry which is preliminary data.</text>
</comment>
<accession>A0A2B7Y0B9</accession>
<name>A0A2B7Y0B9_9EURO</name>
<feature type="domain" description="Thioesterase" evidence="1">
    <location>
        <begin position="182"/>
        <end position="258"/>
    </location>
</feature>
<dbReference type="InterPro" id="IPR029069">
    <property type="entry name" value="HotDog_dom_sf"/>
</dbReference>
<sequence>MFRSPRLISNALSRGALPQSSSSKPCAPSSIYNVHLPHAPIRNFTRAARAPLTEEELASRRKRRGWIYAGVFGISGYLLGKWAYSNLFGPELDAAGEAKEISRLRWLMGKLRVVQKLRADPDYVERDAYDNFAEEEKPHRLTSGPMSGFSKISLQRVFWNEKEHKVVNVVFFGPGLSGWPFVVHGGALATILDETLGRVAILSFPARTGVTANLQIKYRKPVMAGEFCTVTAEIDHEKSTERKAFVKGELRDSSGNLCTEAEALFVVPKNLTLRTLGDNF</sequence>
<dbReference type="Gene3D" id="3.10.129.10">
    <property type="entry name" value="Hotdog Thioesterase"/>
    <property type="match status" value="1"/>
</dbReference>
<keyword evidence="3" id="KW-1185">Reference proteome</keyword>
<evidence type="ECO:0000313" key="3">
    <source>
        <dbReference type="Proteomes" id="UP000223968"/>
    </source>
</evidence>
<protein>
    <recommendedName>
        <fullName evidence="1">Thioesterase domain-containing protein</fullName>
    </recommendedName>
</protein>
<dbReference type="PANTHER" id="PTHR47260">
    <property type="entry name" value="UPF0644 PROTEIN PB2B4.06"/>
    <property type="match status" value="1"/>
</dbReference>
<dbReference type="Proteomes" id="UP000223968">
    <property type="component" value="Unassembled WGS sequence"/>
</dbReference>
<dbReference type="CDD" id="cd03443">
    <property type="entry name" value="PaaI_thioesterase"/>
    <property type="match status" value="1"/>
</dbReference>
<dbReference type="STRING" id="1447875.A0A2B7Y0B9"/>